<feature type="compositionally biased region" description="Polar residues" evidence="4">
    <location>
        <begin position="83"/>
        <end position="97"/>
    </location>
</feature>
<dbReference type="EMBL" id="CAJHNH020001610">
    <property type="protein sequence ID" value="CAG5123759.1"/>
    <property type="molecule type" value="Genomic_DNA"/>
</dbReference>
<evidence type="ECO:0000256" key="4">
    <source>
        <dbReference type="SAM" id="MobiDB-lite"/>
    </source>
</evidence>
<dbReference type="InterPro" id="IPR021893">
    <property type="entry name" value="ZMYM2-like_C"/>
</dbReference>
<feature type="region of interest" description="Disordered" evidence="4">
    <location>
        <begin position="75"/>
        <end position="137"/>
    </location>
</feature>
<reference evidence="7" key="1">
    <citation type="submission" date="2021-04" db="EMBL/GenBank/DDBJ databases">
        <authorList>
            <consortium name="Molecular Ecology Group"/>
        </authorList>
    </citation>
    <scope>NUCLEOTIDE SEQUENCE</scope>
</reference>
<evidence type="ECO:0008006" key="9">
    <source>
        <dbReference type="Google" id="ProtNLM"/>
    </source>
</evidence>
<evidence type="ECO:0000259" key="6">
    <source>
        <dbReference type="Pfam" id="PF25561"/>
    </source>
</evidence>
<feature type="domain" description="ZMYM2-like/QRICH1 C-terminal" evidence="5">
    <location>
        <begin position="281"/>
        <end position="339"/>
    </location>
</feature>
<dbReference type="Proteomes" id="UP000678393">
    <property type="component" value="Unassembled WGS sequence"/>
</dbReference>
<accession>A0A8S3Z3P5</accession>
<name>A0A8S3Z3P5_9EUPU</name>
<dbReference type="PANTHER" id="PTHR45736">
    <property type="entry name" value="ZINC FINGER MYM-TYPE PROTEIN"/>
    <property type="match status" value="1"/>
</dbReference>
<dbReference type="InterPro" id="IPR051284">
    <property type="entry name" value="ZnF_MYMT-QRICH1"/>
</dbReference>
<keyword evidence="1" id="KW-1017">Isopeptide bond</keyword>
<feature type="domain" description="QRICH1-like" evidence="6">
    <location>
        <begin position="158"/>
        <end position="269"/>
    </location>
</feature>
<dbReference type="Pfam" id="PF12012">
    <property type="entry name" value="DUF3504"/>
    <property type="match status" value="1"/>
</dbReference>
<dbReference type="InterPro" id="IPR057926">
    <property type="entry name" value="QRICH1_dom"/>
</dbReference>
<organism evidence="7 8">
    <name type="scientific">Candidula unifasciata</name>
    <dbReference type="NCBI Taxonomy" id="100452"/>
    <lineage>
        <taxon>Eukaryota</taxon>
        <taxon>Metazoa</taxon>
        <taxon>Spiralia</taxon>
        <taxon>Lophotrochozoa</taxon>
        <taxon>Mollusca</taxon>
        <taxon>Gastropoda</taxon>
        <taxon>Heterobranchia</taxon>
        <taxon>Euthyneura</taxon>
        <taxon>Panpulmonata</taxon>
        <taxon>Eupulmonata</taxon>
        <taxon>Stylommatophora</taxon>
        <taxon>Helicina</taxon>
        <taxon>Helicoidea</taxon>
        <taxon>Geomitridae</taxon>
        <taxon>Candidula</taxon>
    </lineage>
</organism>
<proteinExistence type="predicted"/>
<comment type="caution">
    <text evidence="7">The sequence shown here is derived from an EMBL/GenBank/DDBJ whole genome shotgun (WGS) entry which is preliminary data.</text>
</comment>
<protein>
    <recommendedName>
        <fullName evidence="9">DUF3504 domain-containing protein</fullName>
    </recommendedName>
</protein>
<keyword evidence="3" id="KW-0832">Ubl conjugation</keyword>
<dbReference type="AlphaFoldDB" id="A0A8S3Z3P5"/>
<gene>
    <name evidence="7" type="ORF">CUNI_LOCUS9317</name>
</gene>
<feature type="non-terminal residue" evidence="7">
    <location>
        <position position="364"/>
    </location>
</feature>
<keyword evidence="2" id="KW-0597">Phosphoprotein</keyword>
<evidence type="ECO:0000256" key="1">
    <source>
        <dbReference type="ARBA" id="ARBA00022499"/>
    </source>
</evidence>
<evidence type="ECO:0000256" key="3">
    <source>
        <dbReference type="ARBA" id="ARBA00022843"/>
    </source>
</evidence>
<evidence type="ECO:0000259" key="5">
    <source>
        <dbReference type="Pfam" id="PF12012"/>
    </source>
</evidence>
<evidence type="ECO:0000313" key="8">
    <source>
        <dbReference type="Proteomes" id="UP000678393"/>
    </source>
</evidence>
<evidence type="ECO:0000313" key="7">
    <source>
        <dbReference type="EMBL" id="CAG5123759.1"/>
    </source>
</evidence>
<dbReference type="OrthoDB" id="10025028at2759"/>
<sequence>MEDLETAILTQKLMLLLMDFSVPVEEDVLRPAPREDDALLLRKRERQGEEDMIQMALRMAEEMSGPIEDLETSVEPVAVSSEAPPQQQHLTMQSYETQAEDDYIPQRSVPQRVPKRPSRGRTPVSRAKKPRLEQPFHGDASIQSQIQSMEPPPDANFRLKFTYGVHAWRHWIANKNAEVEKAKQATGNYKLRNFPSDLLKCTTEDLNNTLCMFIREVRKPNGDEYSPDSIYYLCLGIQQYLFENGRIDNIFTDIYFEKFTDRLNESLKTLRPKINSQGQMLCRIEEEHLWESKQLGAHSPFILLNTLIYFHTKHFILKTAQEHLSLSFAQILKHWKKGVPLKGPSAASGKNVSLRFYCLANGKK</sequence>
<dbReference type="Pfam" id="PF25561">
    <property type="entry name" value="QRICH1"/>
    <property type="match status" value="1"/>
</dbReference>
<evidence type="ECO:0000256" key="2">
    <source>
        <dbReference type="ARBA" id="ARBA00022553"/>
    </source>
</evidence>
<dbReference type="PANTHER" id="PTHR45736:SF1">
    <property type="entry name" value="WITHOUT CHILDREN, ISOFORM B"/>
    <property type="match status" value="1"/>
</dbReference>
<keyword evidence="8" id="KW-1185">Reference proteome</keyword>